<evidence type="ECO:0000256" key="14">
    <source>
        <dbReference type="ARBA" id="ARBA00023152"/>
    </source>
</evidence>
<dbReference type="GO" id="GO:0016208">
    <property type="term" value="F:AMP binding"/>
    <property type="evidence" value="ECO:0007669"/>
    <property type="project" value="TreeGrafter"/>
</dbReference>
<dbReference type="EC" id="2.7.1.11" evidence="5"/>
<dbReference type="EMBL" id="UHBY01000003">
    <property type="protein sequence ID" value="SUL36247.1"/>
    <property type="molecule type" value="Genomic_DNA"/>
</dbReference>
<keyword evidence="14" id="KW-0324">Glycolysis</keyword>
<keyword evidence="12" id="KW-0067">ATP-binding</keyword>
<dbReference type="InterPro" id="IPR022953">
    <property type="entry name" value="ATP_PFK"/>
</dbReference>
<keyword evidence="13" id="KW-0460">Magnesium</keyword>
<dbReference type="Gene3D" id="3.40.50.460">
    <property type="entry name" value="Phosphofructokinase domain"/>
    <property type="match status" value="1"/>
</dbReference>
<evidence type="ECO:0000256" key="3">
    <source>
        <dbReference type="ARBA" id="ARBA00004496"/>
    </source>
</evidence>
<protein>
    <recommendedName>
        <fullName evidence="5">6-phosphofructokinase</fullName>
        <ecNumber evidence="5">2.7.1.11</ecNumber>
    </recommendedName>
</protein>
<dbReference type="SUPFAM" id="SSF53784">
    <property type="entry name" value="Phosphofructokinase"/>
    <property type="match status" value="1"/>
</dbReference>
<dbReference type="GO" id="GO:0042802">
    <property type="term" value="F:identical protein binding"/>
    <property type="evidence" value="ECO:0007669"/>
    <property type="project" value="TreeGrafter"/>
</dbReference>
<organism evidence="18 19">
    <name type="scientific">Staphylococcus aureus</name>
    <dbReference type="NCBI Taxonomy" id="1280"/>
    <lineage>
        <taxon>Bacteria</taxon>
        <taxon>Bacillati</taxon>
        <taxon>Bacillota</taxon>
        <taxon>Bacilli</taxon>
        <taxon>Bacillales</taxon>
        <taxon>Staphylococcaceae</taxon>
        <taxon>Staphylococcus</taxon>
    </lineage>
</organism>
<dbReference type="GO" id="GO:0030388">
    <property type="term" value="P:fructose 1,6-bisphosphate metabolic process"/>
    <property type="evidence" value="ECO:0007669"/>
    <property type="project" value="TreeGrafter"/>
</dbReference>
<dbReference type="GO" id="GO:0005524">
    <property type="term" value="F:ATP binding"/>
    <property type="evidence" value="ECO:0007669"/>
    <property type="project" value="UniProtKB-KW"/>
</dbReference>
<evidence type="ECO:0000256" key="1">
    <source>
        <dbReference type="ARBA" id="ARBA00001946"/>
    </source>
</evidence>
<keyword evidence="8 18" id="KW-0808">Transferase</keyword>
<comment type="catalytic activity">
    <reaction evidence="16">
        <text>beta-D-fructose 6-phosphate + ATP = beta-D-fructose 1,6-bisphosphate + ADP + H(+)</text>
        <dbReference type="Rhea" id="RHEA:16109"/>
        <dbReference type="ChEBI" id="CHEBI:15378"/>
        <dbReference type="ChEBI" id="CHEBI:30616"/>
        <dbReference type="ChEBI" id="CHEBI:32966"/>
        <dbReference type="ChEBI" id="CHEBI:57634"/>
        <dbReference type="ChEBI" id="CHEBI:456216"/>
        <dbReference type="EC" id="2.7.1.11"/>
    </reaction>
</comment>
<evidence type="ECO:0000313" key="19">
    <source>
        <dbReference type="Proteomes" id="UP000254116"/>
    </source>
</evidence>
<comment type="similarity">
    <text evidence="15">Belongs to the phosphofructokinase type A (PFKA) family.</text>
</comment>
<dbReference type="PROSITE" id="PS00433">
    <property type="entry name" value="PHOSPHOFRUCTOKINASE"/>
    <property type="match status" value="1"/>
</dbReference>
<evidence type="ECO:0000256" key="8">
    <source>
        <dbReference type="ARBA" id="ARBA00022679"/>
    </source>
</evidence>
<dbReference type="GO" id="GO:0003872">
    <property type="term" value="F:6-phosphofructokinase activity"/>
    <property type="evidence" value="ECO:0007669"/>
    <property type="project" value="UniProtKB-EC"/>
</dbReference>
<dbReference type="AlphaFoldDB" id="A0A380EIW1"/>
<evidence type="ECO:0000256" key="7">
    <source>
        <dbReference type="ARBA" id="ARBA00022533"/>
    </source>
</evidence>
<keyword evidence="11 18" id="KW-0418">Kinase</keyword>
<dbReference type="Gene3D" id="3.40.50.450">
    <property type="match status" value="1"/>
</dbReference>
<comment type="pathway">
    <text evidence="4">Carbohydrate degradation; glycolysis; D-glyceraldehyde 3-phosphate and glycerone phosphate from D-glucose: step 3/4.</text>
</comment>
<dbReference type="UniPathway" id="UPA00109">
    <property type="reaction ID" value="UER00182"/>
</dbReference>
<keyword evidence="6" id="KW-0963">Cytoplasm</keyword>
<keyword evidence="9" id="KW-0479">Metal-binding</keyword>
<feature type="domain" description="Phosphofructokinase" evidence="17">
    <location>
        <begin position="1"/>
        <end position="107"/>
    </location>
</feature>
<evidence type="ECO:0000256" key="13">
    <source>
        <dbReference type="ARBA" id="ARBA00022842"/>
    </source>
</evidence>
<gene>
    <name evidence="18" type="primary">pfkA_1</name>
    <name evidence="18" type="ORF">NCTC10702_02669</name>
</gene>
<dbReference type="FunFam" id="3.40.50.460:FF:000002">
    <property type="entry name" value="ATP-dependent 6-phosphofructokinase"/>
    <property type="match status" value="1"/>
</dbReference>
<dbReference type="GO" id="GO:0061621">
    <property type="term" value="P:canonical glycolysis"/>
    <property type="evidence" value="ECO:0007669"/>
    <property type="project" value="TreeGrafter"/>
</dbReference>
<dbReference type="GO" id="GO:0048029">
    <property type="term" value="F:monosaccharide binding"/>
    <property type="evidence" value="ECO:0007669"/>
    <property type="project" value="TreeGrafter"/>
</dbReference>
<dbReference type="GO" id="GO:0046872">
    <property type="term" value="F:metal ion binding"/>
    <property type="evidence" value="ECO:0007669"/>
    <property type="project" value="UniProtKB-KW"/>
</dbReference>
<keyword evidence="10" id="KW-0547">Nucleotide-binding</keyword>
<comment type="function">
    <text evidence="2">Catalyzes the phosphorylation of D-fructose 6-phosphate to fructose 1,6-bisphosphate by ATP, the first committing step of glycolysis.</text>
</comment>
<keyword evidence="7" id="KW-0021">Allosteric enzyme</keyword>
<reference evidence="18 19" key="1">
    <citation type="submission" date="2018-06" db="EMBL/GenBank/DDBJ databases">
        <authorList>
            <consortium name="Pathogen Informatics"/>
            <person name="Doyle S."/>
        </authorList>
    </citation>
    <scope>NUCLEOTIDE SEQUENCE [LARGE SCALE GENOMIC DNA]</scope>
    <source>
        <strain evidence="18 19">NCTC10702</strain>
    </source>
</reference>
<sequence>MGRDCGDLALWAGLSVGAETIVVPEVKTDIKEIADKIEQGIKRGKKHSIVLVAEGCMTAQDCQKELSQYINVDNRVSVLGHVQRGGSPTGADRVLASRLGGYAVDLLMQGETAKGVGIKNNKIVATSFDEIFDGKDHKFDYSLYELANKLSI</sequence>
<comment type="subcellular location">
    <subcellularLocation>
        <location evidence="3">Cytoplasm</location>
    </subcellularLocation>
</comment>
<dbReference type="PANTHER" id="PTHR13697:SF4">
    <property type="entry name" value="ATP-DEPENDENT 6-PHOSPHOFRUCTOKINASE"/>
    <property type="match status" value="1"/>
</dbReference>
<evidence type="ECO:0000259" key="17">
    <source>
        <dbReference type="Pfam" id="PF00365"/>
    </source>
</evidence>
<name>A0A380EIW1_STAAU</name>
<dbReference type="InterPro" id="IPR015912">
    <property type="entry name" value="Phosphofructokinase_CS"/>
</dbReference>
<evidence type="ECO:0000256" key="6">
    <source>
        <dbReference type="ARBA" id="ARBA00022490"/>
    </source>
</evidence>
<dbReference type="GO" id="GO:0005945">
    <property type="term" value="C:6-phosphofructokinase complex"/>
    <property type="evidence" value="ECO:0007669"/>
    <property type="project" value="TreeGrafter"/>
</dbReference>
<comment type="cofactor">
    <cofactor evidence="1">
        <name>Mg(2+)</name>
        <dbReference type="ChEBI" id="CHEBI:18420"/>
    </cofactor>
</comment>
<dbReference type="Proteomes" id="UP000254116">
    <property type="component" value="Unassembled WGS sequence"/>
</dbReference>
<evidence type="ECO:0000256" key="11">
    <source>
        <dbReference type="ARBA" id="ARBA00022777"/>
    </source>
</evidence>
<evidence type="ECO:0000256" key="2">
    <source>
        <dbReference type="ARBA" id="ARBA00002659"/>
    </source>
</evidence>
<accession>A0A380EIW1</accession>
<evidence type="ECO:0000256" key="16">
    <source>
        <dbReference type="ARBA" id="ARBA00048070"/>
    </source>
</evidence>
<dbReference type="Pfam" id="PF00365">
    <property type="entry name" value="PFK"/>
    <property type="match status" value="1"/>
</dbReference>
<proteinExistence type="inferred from homology"/>
<dbReference type="GO" id="GO:0070095">
    <property type="term" value="F:fructose-6-phosphate binding"/>
    <property type="evidence" value="ECO:0007669"/>
    <property type="project" value="TreeGrafter"/>
</dbReference>
<evidence type="ECO:0000256" key="9">
    <source>
        <dbReference type="ARBA" id="ARBA00022723"/>
    </source>
</evidence>
<evidence type="ECO:0000313" key="18">
    <source>
        <dbReference type="EMBL" id="SUL36247.1"/>
    </source>
</evidence>
<dbReference type="PANTHER" id="PTHR13697">
    <property type="entry name" value="PHOSPHOFRUCTOKINASE"/>
    <property type="match status" value="1"/>
</dbReference>
<evidence type="ECO:0000256" key="12">
    <source>
        <dbReference type="ARBA" id="ARBA00022840"/>
    </source>
</evidence>
<evidence type="ECO:0000256" key="10">
    <source>
        <dbReference type="ARBA" id="ARBA00022741"/>
    </source>
</evidence>
<dbReference type="GO" id="GO:0006002">
    <property type="term" value="P:fructose 6-phosphate metabolic process"/>
    <property type="evidence" value="ECO:0007669"/>
    <property type="project" value="InterPro"/>
</dbReference>
<evidence type="ECO:0000256" key="4">
    <source>
        <dbReference type="ARBA" id="ARBA00004679"/>
    </source>
</evidence>
<dbReference type="InterPro" id="IPR000023">
    <property type="entry name" value="Phosphofructokinase_dom"/>
</dbReference>
<evidence type="ECO:0000256" key="15">
    <source>
        <dbReference type="ARBA" id="ARBA00038478"/>
    </source>
</evidence>
<dbReference type="InterPro" id="IPR035966">
    <property type="entry name" value="PKF_sf"/>
</dbReference>
<dbReference type="PRINTS" id="PR00476">
    <property type="entry name" value="PHFRCTKINASE"/>
</dbReference>
<evidence type="ECO:0000256" key="5">
    <source>
        <dbReference type="ARBA" id="ARBA00012055"/>
    </source>
</evidence>